<feature type="transmembrane region" description="Helical" evidence="1">
    <location>
        <begin position="6"/>
        <end position="24"/>
    </location>
</feature>
<keyword evidence="1" id="KW-0472">Membrane</keyword>
<dbReference type="STRING" id="288004.AL038_17220"/>
<keyword evidence="1" id="KW-1133">Transmembrane helix</keyword>
<dbReference type="Proteomes" id="UP000234271">
    <property type="component" value="Chromosome"/>
</dbReference>
<dbReference type="GO" id="GO:0006355">
    <property type="term" value="P:regulation of DNA-templated transcription"/>
    <property type="evidence" value="ECO:0007669"/>
    <property type="project" value="InterPro"/>
</dbReference>
<organism evidence="2 3">
    <name type="scientific">Beggiatoa leptomitoformis</name>
    <dbReference type="NCBI Taxonomy" id="288004"/>
    <lineage>
        <taxon>Bacteria</taxon>
        <taxon>Pseudomonadati</taxon>
        <taxon>Pseudomonadota</taxon>
        <taxon>Gammaproteobacteria</taxon>
        <taxon>Thiotrichales</taxon>
        <taxon>Thiotrichaceae</taxon>
        <taxon>Beggiatoa</taxon>
    </lineage>
</organism>
<evidence type="ECO:0000313" key="2">
    <source>
        <dbReference type="EMBL" id="AUI68480.1"/>
    </source>
</evidence>
<protein>
    <submittedName>
        <fullName evidence="2">Envelope stress response membrane protein PspB</fullName>
    </submittedName>
</protein>
<evidence type="ECO:0000256" key="1">
    <source>
        <dbReference type="SAM" id="Phobius"/>
    </source>
</evidence>
<dbReference type="GO" id="GO:0009271">
    <property type="term" value="P:phage shock"/>
    <property type="evidence" value="ECO:0007669"/>
    <property type="project" value="InterPro"/>
</dbReference>
<dbReference type="AlphaFoldDB" id="A0A2N9YDC1"/>
<dbReference type="OrthoDB" id="6198106at2"/>
<proteinExistence type="predicted"/>
<dbReference type="KEGG" id="blep:AL038_17220"/>
<keyword evidence="3" id="KW-1185">Reference proteome</keyword>
<evidence type="ECO:0000313" key="3">
    <source>
        <dbReference type="Proteomes" id="UP000234271"/>
    </source>
</evidence>
<dbReference type="EMBL" id="CP018889">
    <property type="protein sequence ID" value="AUI68480.1"/>
    <property type="molecule type" value="Genomic_DNA"/>
</dbReference>
<gene>
    <name evidence="2" type="primary">pspB</name>
    <name evidence="2" type="ORF">BLE401_07005</name>
</gene>
<name>A0A2N9YDC1_9GAMM</name>
<accession>A0A2N9YDC1</accession>
<reference evidence="3" key="1">
    <citation type="submission" date="2016-12" db="EMBL/GenBank/DDBJ databases">
        <title>Complete Genome Sequence of Beggiatoa leptomitiformis D-401.</title>
        <authorList>
            <person name="Fomenkov A."/>
            <person name="Vincze T."/>
            <person name="Grabovich M."/>
            <person name="Anton B.P."/>
            <person name="Dubinina G."/>
            <person name="Orlova M."/>
            <person name="Belousova E."/>
            <person name="Roberts R.J."/>
        </authorList>
    </citation>
    <scope>NUCLEOTIDE SEQUENCE [LARGE SCALE GENOMIC DNA]</scope>
    <source>
        <strain evidence="3">D-401</strain>
    </source>
</reference>
<sequence>MKELIDLLSVVLVFVVPLWLILHYRWKNKSKGGLSPEDKQQVMQLYKKAKGLEERINVLESILDDQIPDWRKQK</sequence>
<dbReference type="InterPro" id="IPR009554">
    <property type="entry name" value="Phageshock_PspB"/>
</dbReference>
<keyword evidence="1" id="KW-0812">Transmembrane</keyword>
<dbReference type="Pfam" id="PF06667">
    <property type="entry name" value="PspB"/>
    <property type="match status" value="1"/>
</dbReference>
<dbReference type="NCBIfam" id="TIGR02976">
    <property type="entry name" value="phageshock_pspB"/>
    <property type="match status" value="1"/>
</dbReference>
<dbReference type="RefSeq" id="WP_062154933.1">
    <property type="nucleotide sequence ID" value="NZ_CP012373.2"/>
</dbReference>